<gene>
    <name evidence="1" type="ORF">Bcoa_2005</name>
</gene>
<evidence type="ECO:0000313" key="1">
    <source>
        <dbReference type="EMBL" id="AEP01189.1"/>
    </source>
</evidence>
<dbReference type="HOGENOM" id="CLU_2785125_0_0_9"/>
<dbReference type="AlphaFoldDB" id="G2TMW6"/>
<proteinExistence type="predicted"/>
<organism evidence="1 2">
    <name type="scientific">Heyndrickxia coagulans 36D1</name>
    <dbReference type="NCBI Taxonomy" id="345219"/>
    <lineage>
        <taxon>Bacteria</taxon>
        <taxon>Bacillati</taxon>
        <taxon>Bacillota</taxon>
        <taxon>Bacilli</taxon>
        <taxon>Bacillales</taxon>
        <taxon>Bacillaceae</taxon>
        <taxon>Heyndrickxia</taxon>
    </lineage>
</organism>
<name>G2TMW6_HEYCO</name>
<sequence>MNPLIISMVKGGCVLVEALKSITRGKERIIEEISVIDHFENGNAACIKYCMWKIKTGSYTFLTRIMKK</sequence>
<protein>
    <submittedName>
        <fullName evidence="1">Uncharacterized protein</fullName>
    </submittedName>
</protein>
<accession>G2TMW6</accession>
<evidence type="ECO:0000313" key="2">
    <source>
        <dbReference type="Proteomes" id="UP000009283"/>
    </source>
</evidence>
<reference evidence="1 2" key="1">
    <citation type="journal article" date="2011" name="Stand. Genomic Sci.">
        <title>Complete Genome Sequence of a thermotolerant sporogenic lactic acid bacterium, Bacillus coagulans strain 36D1.</title>
        <authorList>
            <person name="Rhee M.S."/>
            <person name="Moritz B.E."/>
            <person name="Xie G."/>
            <person name="Glavina Del Rio T."/>
            <person name="Dalin E."/>
            <person name="Tice H."/>
            <person name="Bruce D."/>
            <person name="Goodwin L."/>
            <person name="Chertkov O."/>
            <person name="Brettin T."/>
            <person name="Han C."/>
            <person name="Detter C."/>
            <person name="Pitluck S."/>
            <person name="Land M.L."/>
            <person name="Patel M."/>
            <person name="Ou M."/>
            <person name="Harbrucker R."/>
            <person name="Ingram L.O."/>
            <person name="Shanmugam K.T."/>
        </authorList>
    </citation>
    <scope>NUCLEOTIDE SEQUENCE [LARGE SCALE GENOMIC DNA]</scope>
    <source>
        <strain evidence="1 2">36D1</strain>
    </source>
</reference>
<dbReference type="Proteomes" id="UP000009283">
    <property type="component" value="Chromosome"/>
</dbReference>
<dbReference type="EMBL" id="CP003056">
    <property type="protein sequence ID" value="AEP01189.1"/>
    <property type="molecule type" value="Genomic_DNA"/>
</dbReference>
<dbReference type="KEGG" id="bag:Bcoa_2005"/>